<organism evidence="1 2">
    <name type="scientific">Pendulispora rubella</name>
    <dbReference type="NCBI Taxonomy" id="2741070"/>
    <lineage>
        <taxon>Bacteria</taxon>
        <taxon>Pseudomonadati</taxon>
        <taxon>Myxococcota</taxon>
        <taxon>Myxococcia</taxon>
        <taxon>Myxococcales</taxon>
        <taxon>Sorangiineae</taxon>
        <taxon>Pendulisporaceae</taxon>
        <taxon>Pendulispora</taxon>
    </lineage>
</organism>
<proteinExistence type="predicted"/>
<evidence type="ECO:0000313" key="2">
    <source>
        <dbReference type="Proteomes" id="UP001374803"/>
    </source>
</evidence>
<sequence length="116" mass="12553">MKHVTVENLVCEAYRLLGDLEDVVSSSRRIGYGATNEQASTLEDMQHHLVRIKAALGRMEATTPLHRGGRDEAVSEPMDTQTAALADIGHGLSDVRTALRRIQGTLQGDASGKAEQ</sequence>
<accession>A0ABZ2L7C6</accession>
<dbReference type="RefSeq" id="WP_394834261.1">
    <property type="nucleotide sequence ID" value="NZ_CP089983.1"/>
</dbReference>
<keyword evidence="2" id="KW-1185">Reference proteome</keyword>
<reference evidence="1" key="1">
    <citation type="submission" date="2021-12" db="EMBL/GenBank/DDBJ databases">
        <title>Discovery of the Pendulisporaceae a myxobacterial family with distinct sporulation behavior and unique specialized metabolism.</title>
        <authorList>
            <person name="Garcia R."/>
            <person name="Popoff A."/>
            <person name="Bader C.D."/>
            <person name="Loehr J."/>
            <person name="Walesch S."/>
            <person name="Walt C."/>
            <person name="Boldt J."/>
            <person name="Bunk B."/>
            <person name="Haeckl F.J.F.P.J."/>
            <person name="Gunesch A.P."/>
            <person name="Birkelbach J."/>
            <person name="Nuebel U."/>
            <person name="Pietschmann T."/>
            <person name="Bach T."/>
            <person name="Mueller R."/>
        </authorList>
    </citation>
    <scope>NUCLEOTIDE SEQUENCE</scope>
    <source>
        <strain evidence="1">MSr11367</strain>
    </source>
</reference>
<name>A0ABZ2L7C6_9BACT</name>
<dbReference type="EMBL" id="CP089983">
    <property type="protein sequence ID" value="WXB04617.1"/>
    <property type="molecule type" value="Genomic_DNA"/>
</dbReference>
<gene>
    <name evidence="1" type="ORF">LVJ94_47960</name>
</gene>
<protein>
    <submittedName>
        <fullName evidence="1">Uncharacterized protein</fullName>
    </submittedName>
</protein>
<evidence type="ECO:0000313" key="1">
    <source>
        <dbReference type="EMBL" id="WXB04617.1"/>
    </source>
</evidence>
<dbReference type="Proteomes" id="UP001374803">
    <property type="component" value="Chromosome"/>
</dbReference>